<dbReference type="EMBL" id="CCBP010000437">
    <property type="protein sequence ID" value="CDO77034.1"/>
    <property type="molecule type" value="Genomic_DNA"/>
</dbReference>
<dbReference type="InterPro" id="IPR001810">
    <property type="entry name" value="F-box_dom"/>
</dbReference>
<evidence type="ECO:0000259" key="1">
    <source>
        <dbReference type="PROSITE" id="PS50181"/>
    </source>
</evidence>
<gene>
    <name evidence="2" type="ORF">BN946_scf184403.g9</name>
</gene>
<keyword evidence="3" id="KW-1185">Reference proteome</keyword>
<proteinExistence type="predicted"/>
<accession>A0A060SXQ3</accession>
<organism evidence="2 3">
    <name type="scientific">Pycnoporus cinnabarinus</name>
    <name type="common">Cinnabar-red polypore</name>
    <name type="synonym">Trametes cinnabarina</name>
    <dbReference type="NCBI Taxonomy" id="5643"/>
    <lineage>
        <taxon>Eukaryota</taxon>
        <taxon>Fungi</taxon>
        <taxon>Dikarya</taxon>
        <taxon>Basidiomycota</taxon>
        <taxon>Agaricomycotina</taxon>
        <taxon>Agaricomycetes</taxon>
        <taxon>Polyporales</taxon>
        <taxon>Polyporaceae</taxon>
        <taxon>Trametes</taxon>
    </lineage>
</organism>
<protein>
    <recommendedName>
        <fullName evidence="1">F-box domain-containing protein</fullName>
    </recommendedName>
</protein>
<dbReference type="Pfam" id="PF12937">
    <property type="entry name" value="F-box-like"/>
    <property type="match status" value="1"/>
</dbReference>
<reference evidence="2" key="1">
    <citation type="submission" date="2014-01" db="EMBL/GenBank/DDBJ databases">
        <title>The genome of the white-rot fungus Pycnoporus cinnabarinus: a basidiomycete model with a versatile arsenal for lignocellulosic biomass breakdown.</title>
        <authorList>
            <person name="Levasseur A."/>
            <person name="Lomascolo A."/>
            <person name="Ruiz-Duenas F.J."/>
            <person name="Uzan E."/>
            <person name="Piumi F."/>
            <person name="Kues U."/>
            <person name="Ram A.F.J."/>
            <person name="Murat C."/>
            <person name="Haon M."/>
            <person name="Benoit I."/>
            <person name="Arfi Y."/>
            <person name="Chevret D."/>
            <person name="Drula E."/>
            <person name="Kwon M.J."/>
            <person name="Gouret P."/>
            <person name="Lesage-Meessen L."/>
            <person name="Lombard V."/>
            <person name="Mariette J."/>
            <person name="Noirot C."/>
            <person name="Park J."/>
            <person name="Patyshakuliyeva A."/>
            <person name="Wieneger R.A.B."/>
            <person name="Wosten H.A.B."/>
            <person name="Martin F."/>
            <person name="Coutinho P.M."/>
            <person name="de Vries R."/>
            <person name="Martinez A.T."/>
            <person name="Klopp C."/>
            <person name="Pontarotti P."/>
            <person name="Henrissat B."/>
            <person name="Record E."/>
        </authorList>
    </citation>
    <scope>NUCLEOTIDE SEQUENCE [LARGE SCALE GENOMIC DNA]</scope>
    <source>
        <strain evidence="2">BRFM137</strain>
    </source>
</reference>
<dbReference type="PROSITE" id="PS50181">
    <property type="entry name" value="FBOX"/>
    <property type="match status" value="1"/>
</dbReference>
<dbReference type="InterPro" id="IPR036047">
    <property type="entry name" value="F-box-like_dom_sf"/>
</dbReference>
<name>A0A060SXQ3_PYCCI</name>
<sequence>MAKSVDDLPVEVRLPIMTCLPLSNLRILRLTSRHWNDLFLPNESAIYHNASLTEGFVESQSRYPLRGWFKTSDTSTALSCSSVILPTGTRGVSGIADYTASSSHSEWPARLPKPRLSDLPGRIDIRESLHHPSTDLRTVSVKDVWRAVRRRDRHLTEHFQENESSEVRELVSLLDDEDSAPFPANQAATRGLVSFPIDAYIVNRQSRTRSESSFGLLVDSVTIAACNG</sequence>
<dbReference type="HOGENOM" id="CLU_1215329_0_0_1"/>
<evidence type="ECO:0000313" key="2">
    <source>
        <dbReference type="EMBL" id="CDO77034.1"/>
    </source>
</evidence>
<feature type="domain" description="F-box" evidence="1">
    <location>
        <begin position="2"/>
        <end position="50"/>
    </location>
</feature>
<dbReference type="AlphaFoldDB" id="A0A060SXQ3"/>
<dbReference type="SUPFAM" id="SSF81383">
    <property type="entry name" value="F-box domain"/>
    <property type="match status" value="1"/>
</dbReference>
<dbReference type="OrthoDB" id="2735011at2759"/>
<dbReference type="Proteomes" id="UP000029665">
    <property type="component" value="Unassembled WGS sequence"/>
</dbReference>
<evidence type="ECO:0000313" key="3">
    <source>
        <dbReference type="Proteomes" id="UP000029665"/>
    </source>
</evidence>
<comment type="caution">
    <text evidence="2">The sequence shown here is derived from an EMBL/GenBank/DDBJ whole genome shotgun (WGS) entry which is preliminary data.</text>
</comment>
<dbReference type="CDD" id="cd09917">
    <property type="entry name" value="F-box_SF"/>
    <property type="match status" value="1"/>
</dbReference>